<evidence type="ECO:0000256" key="1">
    <source>
        <dbReference type="ARBA" id="ARBA00004651"/>
    </source>
</evidence>
<comment type="similarity">
    <text evidence="2">Belongs to the UPF0702 family.</text>
</comment>
<evidence type="ECO:0000256" key="3">
    <source>
        <dbReference type="ARBA" id="ARBA00022475"/>
    </source>
</evidence>
<dbReference type="PANTHER" id="PTHR34582">
    <property type="entry name" value="UPF0702 TRANSMEMBRANE PROTEIN YCAP"/>
    <property type="match status" value="1"/>
</dbReference>
<dbReference type="Proteomes" id="UP001565927">
    <property type="component" value="Unassembled WGS sequence"/>
</dbReference>
<keyword evidence="6 7" id="KW-0472">Membrane</keyword>
<feature type="transmembrane region" description="Helical" evidence="7">
    <location>
        <begin position="46"/>
        <end position="63"/>
    </location>
</feature>
<feature type="transmembrane region" description="Helical" evidence="7">
    <location>
        <begin position="69"/>
        <end position="89"/>
    </location>
</feature>
<protein>
    <submittedName>
        <fullName evidence="10">DUF421 domain-containing protein</fullName>
    </submittedName>
</protein>
<proteinExistence type="inferred from homology"/>
<keyword evidence="11" id="KW-1185">Reference proteome</keyword>
<organism evidence="10 11">
    <name type="scientific">Kineococcus halophytocola</name>
    <dbReference type="NCBI Taxonomy" id="3234027"/>
    <lineage>
        <taxon>Bacteria</taxon>
        <taxon>Bacillati</taxon>
        <taxon>Actinomycetota</taxon>
        <taxon>Actinomycetes</taxon>
        <taxon>Kineosporiales</taxon>
        <taxon>Kineosporiaceae</taxon>
        <taxon>Kineococcus</taxon>
    </lineage>
</organism>
<feature type="domain" description="YetF C-terminal" evidence="8">
    <location>
        <begin position="92"/>
        <end position="161"/>
    </location>
</feature>
<evidence type="ECO:0000259" key="9">
    <source>
        <dbReference type="Pfam" id="PF20730"/>
    </source>
</evidence>
<evidence type="ECO:0000256" key="7">
    <source>
        <dbReference type="SAM" id="Phobius"/>
    </source>
</evidence>
<dbReference type="Pfam" id="PF20730">
    <property type="entry name" value="YetF_N"/>
    <property type="match status" value="1"/>
</dbReference>
<reference evidence="10 11" key="1">
    <citation type="submission" date="2024-07" db="EMBL/GenBank/DDBJ databases">
        <authorList>
            <person name="Thanompreechachai J."/>
            <person name="Duangmal K."/>
        </authorList>
    </citation>
    <scope>NUCLEOTIDE SEQUENCE [LARGE SCALE GENOMIC DNA]</scope>
    <source>
        <strain evidence="10 11">LSe6-4</strain>
    </source>
</reference>
<evidence type="ECO:0000256" key="5">
    <source>
        <dbReference type="ARBA" id="ARBA00022989"/>
    </source>
</evidence>
<evidence type="ECO:0000313" key="11">
    <source>
        <dbReference type="Proteomes" id="UP001565927"/>
    </source>
</evidence>
<evidence type="ECO:0000313" key="10">
    <source>
        <dbReference type="EMBL" id="MEZ0166969.1"/>
    </source>
</evidence>
<feature type="transmembrane region" description="Helical" evidence="7">
    <location>
        <begin position="14"/>
        <end position="34"/>
    </location>
</feature>
<dbReference type="EMBL" id="JBGFTU010000036">
    <property type="protein sequence ID" value="MEZ0166969.1"/>
    <property type="molecule type" value="Genomic_DNA"/>
</dbReference>
<gene>
    <name evidence="10" type="ORF">AB2L27_19620</name>
</gene>
<dbReference type="InterPro" id="IPR023090">
    <property type="entry name" value="UPF0702_alpha/beta_dom_sf"/>
</dbReference>
<evidence type="ECO:0000256" key="4">
    <source>
        <dbReference type="ARBA" id="ARBA00022692"/>
    </source>
</evidence>
<comment type="caution">
    <text evidence="10">The sequence shown here is derived from an EMBL/GenBank/DDBJ whole genome shotgun (WGS) entry which is preliminary data.</text>
</comment>
<accession>A0ABV4H783</accession>
<sequence>MDGVTLWWGGWEPLVRIVVVGTLGYVWLVGVLRFSGPRNLAKMTPFDFVLTVTLGSAFGRVLTSKETSLAAALLVFTLLVGLQWLMALLRQRSRKVERALSTDPVLLFHDGTFVREAMRRQRFLESDIHSAARENGLGSLQEVAAVVLQADGSFSVIEKSSLGDGTSLTPYVVRR</sequence>
<keyword evidence="4 7" id="KW-0812">Transmembrane</keyword>
<dbReference type="PANTHER" id="PTHR34582:SF6">
    <property type="entry name" value="UPF0702 TRANSMEMBRANE PROTEIN YCAP"/>
    <property type="match status" value="1"/>
</dbReference>
<dbReference type="InterPro" id="IPR007353">
    <property type="entry name" value="DUF421"/>
</dbReference>
<name>A0ABV4H783_9ACTN</name>
<dbReference type="RefSeq" id="WP_370443176.1">
    <property type="nucleotide sequence ID" value="NZ_JBGFTU010000036.1"/>
</dbReference>
<dbReference type="Gene3D" id="3.30.240.20">
    <property type="entry name" value="bsu07140 like domains"/>
    <property type="match status" value="1"/>
</dbReference>
<dbReference type="InterPro" id="IPR048454">
    <property type="entry name" value="YetF_N"/>
</dbReference>
<keyword evidence="3" id="KW-1003">Cell membrane</keyword>
<dbReference type="Pfam" id="PF04239">
    <property type="entry name" value="DUF421"/>
    <property type="match status" value="1"/>
</dbReference>
<comment type="subcellular location">
    <subcellularLocation>
        <location evidence="1">Cell membrane</location>
        <topology evidence="1">Multi-pass membrane protein</topology>
    </subcellularLocation>
</comment>
<evidence type="ECO:0000256" key="2">
    <source>
        <dbReference type="ARBA" id="ARBA00006448"/>
    </source>
</evidence>
<keyword evidence="5 7" id="KW-1133">Transmembrane helix</keyword>
<feature type="domain" description="YetF-like N-terminal transmembrane" evidence="9">
    <location>
        <begin position="22"/>
        <end position="87"/>
    </location>
</feature>
<evidence type="ECO:0000259" key="8">
    <source>
        <dbReference type="Pfam" id="PF04239"/>
    </source>
</evidence>
<evidence type="ECO:0000256" key="6">
    <source>
        <dbReference type="ARBA" id="ARBA00023136"/>
    </source>
</evidence>